<dbReference type="STRING" id="1313296.SAMN05661091_1280"/>
<dbReference type="EMBL" id="LT840184">
    <property type="protein sequence ID" value="SMF76107.1"/>
    <property type="molecule type" value="Genomic_DNA"/>
</dbReference>
<protein>
    <submittedName>
        <fullName evidence="2">Uncharacterized protein</fullName>
    </submittedName>
</protein>
<feature type="region of interest" description="Disordered" evidence="1">
    <location>
        <begin position="72"/>
        <end position="117"/>
    </location>
</feature>
<proteinExistence type="predicted"/>
<accession>A0A1X7GXU1</accession>
<evidence type="ECO:0000256" key="1">
    <source>
        <dbReference type="SAM" id="MobiDB-lite"/>
    </source>
</evidence>
<keyword evidence="3" id="KW-1185">Reference proteome</keyword>
<dbReference type="RefSeq" id="WP_208918240.1">
    <property type="nucleotide sequence ID" value="NZ_LT840184.1"/>
</dbReference>
<sequence length="186" mass="20832">MNNNATTDDNGFLFNVDILIKSRSNALALQHLLEMLNNHEEVIDFRVKSGLELGEIIDTLIQAKKRSVISKVSKSSTLNESSSSTKKENTAKTNSAKGASLPEKEKKPAAASTPVPPESDPYEWIKIYSKDNRLVRLTANRNGKQVSLPCRILNYDDSNQLVNVYHVDEKQVYTFNVNEIDEFSTS</sequence>
<evidence type="ECO:0000313" key="3">
    <source>
        <dbReference type="Proteomes" id="UP000192940"/>
    </source>
</evidence>
<dbReference type="Proteomes" id="UP000192940">
    <property type="component" value="Chromosome I"/>
</dbReference>
<gene>
    <name evidence="2" type="ORF">SAMN05661091_1280</name>
</gene>
<dbReference type="AlphaFoldDB" id="A0A1X7GXU1"/>
<feature type="compositionally biased region" description="Low complexity" evidence="1">
    <location>
        <begin position="72"/>
        <end position="84"/>
    </location>
</feature>
<organism evidence="2 3">
    <name type="scientific">Paenibacillus uliginis N3/975</name>
    <dbReference type="NCBI Taxonomy" id="1313296"/>
    <lineage>
        <taxon>Bacteria</taxon>
        <taxon>Bacillati</taxon>
        <taxon>Bacillota</taxon>
        <taxon>Bacilli</taxon>
        <taxon>Bacillales</taxon>
        <taxon>Paenibacillaceae</taxon>
        <taxon>Paenibacillus</taxon>
    </lineage>
</organism>
<reference evidence="2 3" key="1">
    <citation type="submission" date="2017-04" db="EMBL/GenBank/DDBJ databases">
        <authorList>
            <person name="Afonso C.L."/>
            <person name="Miller P.J."/>
            <person name="Scott M.A."/>
            <person name="Spackman E."/>
            <person name="Goraichik I."/>
            <person name="Dimitrov K.M."/>
            <person name="Suarez D.L."/>
            <person name="Swayne D.E."/>
        </authorList>
    </citation>
    <scope>NUCLEOTIDE SEQUENCE [LARGE SCALE GENOMIC DNA]</scope>
    <source>
        <strain evidence="2 3">N3/975</strain>
    </source>
</reference>
<evidence type="ECO:0000313" key="2">
    <source>
        <dbReference type="EMBL" id="SMF76107.1"/>
    </source>
</evidence>
<name>A0A1X7GXU1_9BACL</name>